<name>A0A4Z2G3U2_9TELE</name>
<gene>
    <name evidence="2" type="ORF">EYF80_041804</name>
</gene>
<proteinExistence type="predicted"/>
<feature type="compositionally biased region" description="Low complexity" evidence="1">
    <location>
        <begin position="39"/>
        <end position="49"/>
    </location>
</feature>
<dbReference type="AlphaFoldDB" id="A0A4Z2G3U2"/>
<keyword evidence="3" id="KW-1185">Reference proteome</keyword>
<feature type="region of interest" description="Disordered" evidence="1">
    <location>
        <begin position="94"/>
        <end position="122"/>
    </location>
</feature>
<accession>A0A4Z2G3U2</accession>
<organism evidence="2 3">
    <name type="scientific">Liparis tanakae</name>
    <name type="common">Tanaka's snailfish</name>
    <dbReference type="NCBI Taxonomy" id="230148"/>
    <lineage>
        <taxon>Eukaryota</taxon>
        <taxon>Metazoa</taxon>
        <taxon>Chordata</taxon>
        <taxon>Craniata</taxon>
        <taxon>Vertebrata</taxon>
        <taxon>Euteleostomi</taxon>
        <taxon>Actinopterygii</taxon>
        <taxon>Neopterygii</taxon>
        <taxon>Teleostei</taxon>
        <taxon>Neoteleostei</taxon>
        <taxon>Acanthomorphata</taxon>
        <taxon>Eupercaria</taxon>
        <taxon>Perciformes</taxon>
        <taxon>Cottioidei</taxon>
        <taxon>Cottales</taxon>
        <taxon>Liparidae</taxon>
        <taxon>Liparis</taxon>
    </lineage>
</organism>
<evidence type="ECO:0000313" key="3">
    <source>
        <dbReference type="Proteomes" id="UP000314294"/>
    </source>
</evidence>
<reference evidence="2 3" key="1">
    <citation type="submission" date="2019-03" db="EMBL/GenBank/DDBJ databases">
        <title>First draft genome of Liparis tanakae, snailfish: a comprehensive survey of snailfish specific genes.</title>
        <authorList>
            <person name="Kim W."/>
            <person name="Song I."/>
            <person name="Jeong J.-H."/>
            <person name="Kim D."/>
            <person name="Kim S."/>
            <person name="Ryu S."/>
            <person name="Song J.Y."/>
            <person name="Lee S.K."/>
        </authorList>
    </citation>
    <scope>NUCLEOTIDE SEQUENCE [LARGE SCALE GENOMIC DNA]</scope>
    <source>
        <tissue evidence="2">Muscle</tissue>
    </source>
</reference>
<sequence length="122" mass="13414">MCSREKATRSRTVYGDVLDGEAEDDGPDHSQGELPAMTSSSSMSLSPSLKSSSMFSICVPDFLRWELHHAVNVCAMERERERERDRRHVFRKAKACGRESSRSVPTGALPLGVETGSDLQGA</sequence>
<feature type="region of interest" description="Disordered" evidence="1">
    <location>
        <begin position="1"/>
        <end position="49"/>
    </location>
</feature>
<dbReference type="Proteomes" id="UP000314294">
    <property type="component" value="Unassembled WGS sequence"/>
</dbReference>
<protein>
    <submittedName>
        <fullName evidence="2">Uncharacterized protein</fullName>
    </submittedName>
</protein>
<comment type="caution">
    <text evidence="2">The sequence shown here is derived from an EMBL/GenBank/DDBJ whole genome shotgun (WGS) entry which is preliminary data.</text>
</comment>
<evidence type="ECO:0000256" key="1">
    <source>
        <dbReference type="SAM" id="MobiDB-lite"/>
    </source>
</evidence>
<dbReference type="EMBL" id="SRLO01000716">
    <property type="protein sequence ID" value="TNN47981.1"/>
    <property type="molecule type" value="Genomic_DNA"/>
</dbReference>
<evidence type="ECO:0000313" key="2">
    <source>
        <dbReference type="EMBL" id="TNN47981.1"/>
    </source>
</evidence>